<sequence>MQHERENVIMFPKWRKNLEENAKQAMQQKDWKHAYELFHSLTTNGVDSHEVLTGKLITMMELGMQKEAEDLCETLLSWDDQYYESYIHIYATLLFQSGKYQEVMELVDDALEQKNLSNDMLIQLNNVYQLSSELKKQEDQQQYLEKVQQIREAYEQKDDLHIYYLIQHIRQLQIKREIPLLKDLLLHNQVNPVVKTAILEYYIHIGLEREVTVQKFGNETSVFPNKTGTYFSEQLINRIEPFLEEIEQNDPTAYQLAQTVIECYASIYAPFFPDEDDYKDFSQALKIYVNQSLMNDAPLHRVTNKARYYLESIQKAEERYRMFFHQ</sequence>
<dbReference type="OrthoDB" id="2364593at2"/>
<dbReference type="AlphaFoldDB" id="N4W955"/>
<dbReference type="SUPFAM" id="SSF116965">
    <property type="entry name" value="Hypothetical protein MPN330"/>
    <property type="match status" value="1"/>
</dbReference>
<organism evidence="1 2">
    <name type="scientific">Gracilibacillus halophilus YIM-C55.5</name>
    <dbReference type="NCBI Taxonomy" id="1308866"/>
    <lineage>
        <taxon>Bacteria</taxon>
        <taxon>Bacillati</taxon>
        <taxon>Bacillota</taxon>
        <taxon>Bacilli</taxon>
        <taxon>Bacillales</taxon>
        <taxon>Bacillaceae</taxon>
        <taxon>Gracilibacillus</taxon>
    </lineage>
</organism>
<dbReference type="Proteomes" id="UP000012283">
    <property type="component" value="Unassembled WGS sequence"/>
</dbReference>
<dbReference type="STRING" id="1308866.J416_14278"/>
<protein>
    <recommendedName>
        <fullName evidence="3">Tetratricopeptide repeat protein</fullName>
    </recommendedName>
</protein>
<evidence type="ECO:0000313" key="2">
    <source>
        <dbReference type="Proteomes" id="UP000012283"/>
    </source>
</evidence>
<dbReference type="InterPro" id="IPR011990">
    <property type="entry name" value="TPR-like_helical_dom_sf"/>
</dbReference>
<comment type="caution">
    <text evidence="1">The sequence shown here is derived from an EMBL/GenBank/DDBJ whole genome shotgun (WGS) entry which is preliminary data.</text>
</comment>
<dbReference type="RefSeq" id="WP_003473686.1">
    <property type="nucleotide sequence ID" value="NZ_APML01000075.1"/>
</dbReference>
<gene>
    <name evidence="1" type="ORF">J416_14278</name>
</gene>
<dbReference type="EMBL" id="APML01000075">
    <property type="protein sequence ID" value="ENH95769.1"/>
    <property type="molecule type" value="Genomic_DNA"/>
</dbReference>
<dbReference type="eggNOG" id="COG3118">
    <property type="taxonomic scope" value="Bacteria"/>
</dbReference>
<accession>N4W955</accession>
<name>N4W955_9BACI</name>
<dbReference type="SUPFAM" id="SSF48452">
    <property type="entry name" value="TPR-like"/>
    <property type="match status" value="1"/>
</dbReference>
<dbReference type="PATRIC" id="fig|1308866.3.peg.2877"/>
<evidence type="ECO:0000313" key="1">
    <source>
        <dbReference type="EMBL" id="ENH95769.1"/>
    </source>
</evidence>
<reference evidence="1 2" key="1">
    <citation type="submission" date="2013-03" db="EMBL/GenBank/DDBJ databases">
        <title>Draft genome sequence of Gracibacillus halophilus YIM-C55.5, a moderately halophilic and thermophilic organism from the Xiaochaidamu salt lake.</title>
        <authorList>
            <person name="Sugumar T."/>
            <person name="Polireddy D.R."/>
            <person name="Antony A."/>
            <person name="Madhava Y.R."/>
            <person name="Sivakumar N."/>
        </authorList>
    </citation>
    <scope>NUCLEOTIDE SEQUENCE [LARGE SCALE GENOMIC DNA]</scope>
    <source>
        <strain evidence="1 2">YIM-C55.5</strain>
    </source>
</reference>
<keyword evidence="2" id="KW-1185">Reference proteome</keyword>
<evidence type="ECO:0008006" key="3">
    <source>
        <dbReference type="Google" id="ProtNLM"/>
    </source>
</evidence>
<dbReference type="Gene3D" id="1.25.40.10">
    <property type="entry name" value="Tetratricopeptide repeat domain"/>
    <property type="match status" value="1"/>
</dbReference>
<proteinExistence type="predicted"/>